<dbReference type="KEGG" id="mis:MICPUN_101467"/>
<organism evidence="3 4">
    <name type="scientific">Micromonas commoda (strain RCC299 / NOUM17 / CCMP2709)</name>
    <name type="common">Picoplanktonic green alga</name>
    <dbReference type="NCBI Taxonomy" id="296587"/>
    <lineage>
        <taxon>Eukaryota</taxon>
        <taxon>Viridiplantae</taxon>
        <taxon>Chlorophyta</taxon>
        <taxon>Mamiellophyceae</taxon>
        <taxon>Mamiellales</taxon>
        <taxon>Mamiellaceae</taxon>
        <taxon>Micromonas</taxon>
    </lineage>
</organism>
<dbReference type="Pfam" id="PF08241">
    <property type="entry name" value="Methyltransf_11"/>
    <property type="match status" value="1"/>
</dbReference>
<evidence type="ECO:0000256" key="1">
    <source>
        <dbReference type="SAM" id="MobiDB-lite"/>
    </source>
</evidence>
<keyword evidence="4" id="KW-1185">Reference proteome</keyword>
<evidence type="ECO:0000259" key="2">
    <source>
        <dbReference type="Pfam" id="PF08241"/>
    </source>
</evidence>
<name>C1EAF3_MICCC</name>
<proteinExistence type="predicted"/>
<dbReference type="PANTHER" id="PTHR42912:SF81">
    <property type="entry name" value="METHYLTRANSFERASE DOMAIN-CONTAINING PROTEIN"/>
    <property type="match status" value="1"/>
</dbReference>
<reference evidence="3 4" key="1">
    <citation type="journal article" date="2009" name="Science">
        <title>Green evolution and dynamic adaptations revealed by genomes of the marine picoeukaryotes Micromonas.</title>
        <authorList>
            <person name="Worden A.Z."/>
            <person name="Lee J.H."/>
            <person name="Mock T."/>
            <person name="Rouze P."/>
            <person name="Simmons M.P."/>
            <person name="Aerts A.L."/>
            <person name="Allen A.E."/>
            <person name="Cuvelier M.L."/>
            <person name="Derelle E."/>
            <person name="Everett M.V."/>
            <person name="Foulon E."/>
            <person name="Grimwood J."/>
            <person name="Gundlach H."/>
            <person name="Henrissat B."/>
            <person name="Napoli C."/>
            <person name="McDonald S.M."/>
            <person name="Parker M.S."/>
            <person name="Rombauts S."/>
            <person name="Salamov A."/>
            <person name="Von Dassow P."/>
            <person name="Badger J.H."/>
            <person name="Coutinho P.M."/>
            <person name="Demir E."/>
            <person name="Dubchak I."/>
            <person name="Gentemann C."/>
            <person name="Eikrem W."/>
            <person name="Gready J.E."/>
            <person name="John U."/>
            <person name="Lanier W."/>
            <person name="Lindquist E.A."/>
            <person name="Lucas S."/>
            <person name="Mayer K.F."/>
            <person name="Moreau H."/>
            <person name="Not F."/>
            <person name="Otillar R."/>
            <person name="Panaud O."/>
            <person name="Pangilinan J."/>
            <person name="Paulsen I."/>
            <person name="Piegu B."/>
            <person name="Poliakov A."/>
            <person name="Robbens S."/>
            <person name="Schmutz J."/>
            <person name="Toulza E."/>
            <person name="Wyss T."/>
            <person name="Zelensky A."/>
            <person name="Zhou K."/>
            <person name="Armbrust E.V."/>
            <person name="Bhattacharya D."/>
            <person name="Goodenough U.W."/>
            <person name="Van de Peer Y."/>
            <person name="Grigoriev I.V."/>
        </authorList>
    </citation>
    <scope>NUCLEOTIDE SEQUENCE [LARGE SCALE GENOMIC DNA]</scope>
    <source>
        <strain evidence="4">RCC299 / NOUM17</strain>
    </source>
</reference>
<dbReference type="EMBL" id="CP001328">
    <property type="protein sequence ID" value="ACO64848.1"/>
    <property type="molecule type" value="Genomic_DNA"/>
</dbReference>
<dbReference type="InterPro" id="IPR050508">
    <property type="entry name" value="Methyltransf_Superfamily"/>
</dbReference>
<gene>
    <name evidence="3" type="ORF">MICPUN_101467</name>
</gene>
<dbReference type="PANTHER" id="PTHR42912">
    <property type="entry name" value="METHYLTRANSFERASE"/>
    <property type="match status" value="1"/>
</dbReference>
<dbReference type="InParanoid" id="C1EAF3"/>
<feature type="domain" description="Methyltransferase type 11" evidence="2">
    <location>
        <begin position="395"/>
        <end position="460"/>
    </location>
</feature>
<evidence type="ECO:0000313" key="4">
    <source>
        <dbReference type="Proteomes" id="UP000002009"/>
    </source>
</evidence>
<dbReference type="OMA" id="DHFRENP"/>
<dbReference type="AlphaFoldDB" id="C1EAF3"/>
<dbReference type="Proteomes" id="UP000002009">
    <property type="component" value="Chromosome 7"/>
</dbReference>
<accession>C1EAF3</accession>
<dbReference type="OrthoDB" id="3647at2759"/>
<feature type="compositionally biased region" description="Basic and acidic residues" evidence="1">
    <location>
        <begin position="57"/>
        <end position="76"/>
    </location>
</feature>
<dbReference type="GO" id="GO:0008757">
    <property type="term" value="F:S-adenosylmethionine-dependent methyltransferase activity"/>
    <property type="evidence" value="ECO:0007669"/>
    <property type="project" value="InterPro"/>
</dbReference>
<evidence type="ECO:0000313" key="3">
    <source>
        <dbReference type="EMBL" id="ACO64848.1"/>
    </source>
</evidence>
<dbReference type="GeneID" id="8244881"/>
<dbReference type="STRING" id="296587.C1EAF3"/>
<dbReference type="Gene3D" id="3.40.50.150">
    <property type="entry name" value="Vaccinia Virus protein VP39"/>
    <property type="match status" value="1"/>
</dbReference>
<dbReference type="SUPFAM" id="SSF53335">
    <property type="entry name" value="S-adenosyl-L-methionine-dependent methyltransferases"/>
    <property type="match status" value="1"/>
</dbReference>
<dbReference type="InterPro" id="IPR029063">
    <property type="entry name" value="SAM-dependent_MTases_sf"/>
</dbReference>
<sequence>MLVMRLARVSATRCSTGYVNRFTAGLGTTADATTSSVETSGWLGRPETDSRPSNSEDTERGDVRTPADSDRDHFRENPSVALWNEWRFDGTPEGARALLLECASSARTPRDAAYWAYHVARSSWFLGQGAAGILASSLGGGGGPSGGGAPLAGDGSIRSGIIAGSRLMAEALQTFRQDLAHINAGTYKAPYDMDPNHRQFNPAYVASKTARFLTEAASTLEKNRAARRSESAPETKVWMDSPMYPDYYLKTFHWQTDGWLSSRSAEVYETSTETLFLGRQDAMQRTALVPLSEWMRERGVKDGAGAKFLELACGTGRFLTFVRDNYPKMDVTGLELSPFYLAEARKNGAYWEKLRRRKRSSPAGLVTETLSKVGGLAKAAGLPVPPMPSARRDDVQDEAGKETLGSCEYVQAQAEKMPFPDASFDAITCVYLLHELPPETRREVAKEAARVLRPGGVLILADSIQLGDRPRMDKNLGRFGDFNEPYYRSYIEEALVEVFGPEGAGLEPWTKDLCSSTKVLSFRKPE</sequence>
<dbReference type="RefSeq" id="XP_002503590.1">
    <property type="nucleotide sequence ID" value="XM_002503544.1"/>
</dbReference>
<dbReference type="eggNOG" id="ENOG502QVUA">
    <property type="taxonomic scope" value="Eukaryota"/>
</dbReference>
<dbReference type="InterPro" id="IPR013216">
    <property type="entry name" value="Methyltransf_11"/>
</dbReference>
<protein>
    <recommendedName>
        <fullName evidence="2">Methyltransferase type 11 domain-containing protein</fullName>
    </recommendedName>
</protein>
<dbReference type="CDD" id="cd02440">
    <property type="entry name" value="AdoMet_MTases"/>
    <property type="match status" value="1"/>
</dbReference>
<feature type="region of interest" description="Disordered" evidence="1">
    <location>
        <begin position="33"/>
        <end position="76"/>
    </location>
</feature>